<evidence type="ECO:0000256" key="1">
    <source>
        <dbReference type="ARBA" id="ARBA00022676"/>
    </source>
</evidence>
<dbReference type="PANTHER" id="PTHR22916">
    <property type="entry name" value="GLYCOSYLTRANSFERASE"/>
    <property type="match status" value="1"/>
</dbReference>
<keyword evidence="1" id="KW-0328">Glycosyltransferase</keyword>
<dbReference type="InterPro" id="IPR029044">
    <property type="entry name" value="Nucleotide-diphossugar_trans"/>
</dbReference>
<evidence type="ECO:0000256" key="2">
    <source>
        <dbReference type="ARBA" id="ARBA00022679"/>
    </source>
</evidence>
<keyword evidence="2 4" id="KW-0808">Transferase</keyword>
<dbReference type="Gene3D" id="3.90.550.10">
    <property type="entry name" value="Spore Coat Polysaccharide Biosynthesis Protein SpsA, Chain A"/>
    <property type="match status" value="1"/>
</dbReference>
<dbReference type="CDD" id="cd00761">
    <property type="entry name" value="Glyco_tranf_GTA_type"/>
    <property type="match status" value="1"/>
</dbReference>
<dbReference type="InterPro" id="IPR001173">
    <property type="entry name" value="Glyco_trans_2-like"/>
</dbReference>
<name>A0A2G0EA50_ENTFC</name>
<dbReference type="Proteomes" id="UP000224303">
    <property type="component" value="Unassembled WGS sequence"/>
</dbReference>
<accession>A0A2G0EA50</accession>
<evidence type="ECO:0000313" key="4">
    <source>
        <dbReference type="EMBL" id="PHL21306.1"/>
    </source>
</evidence>
<dbReference type="SUPFAM" id="SSF53448">
    <property type="entry name" value="Nucleotide-diphospho-sugar transferases"/>
    <property type="match status" value="1"/>
</dbReference>
<dbReference type="RefSeq" id="WP_058128698.1">
    <property type="nucleotide sequence ID" value="NZ_JAAMSA010000026.1"/>
</dbReference>
<evidence type="ECO:0000313" key="5">
    <source>
        <dbReference type="Proteomes" id="UP000224303"/>
    </source>
</evidence>
<dbReference type="EMBL" id="PCGC01000019">
    <property type="protein sequence ID" value="PHL21306.1"/>
    <property type="molecule type" value="Genomic_DNA"/>
</dbReference>
<dbReference type="GO" id="GO:0016757">
    <property type="term" value="F:glycosyltransferase activity"/>
    <property type="evidence" value="ECO:0007669"/>
    <property type="project" value="UniProtKB-KW"/>
</dbReference>
<dbReference type="Pfam" id="PF00535">
    <property type="entry name" value="Glycos_transf_2"/>
    <property type="match status" value="1"/>
</dbReference>
<dbReference type="PANTHER" id="PTHR22916:SF51">
    <property type="entry name" value="GLYCOSYLTRANSFERASE EPSH-RELATED"/>
    <property type="match status" value="1"/>
</dbReference>
<dbReference type="AlphaFoldDB" id="A0A2G0EA50"/>
<comment type="caution">
    <text evidence="4">The sequence shown here is derived from an EMBL/GenBank/DDBJ whole genome shotgun (WGS) entry which is preliminary data.</text>
</comment>
<organism evidence="4 5">
    <name type="scientific">Enterococcus faecium</name>
    <name type="common">Streptococcus faecium</name>
    <dbReference type="NCBI Taxonomy" id="1352"/>
    <lineage>
        <taxon>Bacteria</taxon>
        <taxon>Bacillati</taxon>
        <taxon>Bacillota</taxon>
        <taxon>Bacilli</taxon>
        <taxon>Lactobacillales</taxon>
        <taxon>Enterococcaceae</taxon>
        <taxon>Enterococcus</taxon>
    </lineage>
</organism>
<evidence type="ECO:0000259" key="3">
    <source>
        <dbReference type="Pfam" id="PF00535"/>
    </source>
</evidence>
<gene>
    <name evidence="4" type="ORF">CQR37_09220</name>
</gene>
<feature type="domain" description="Glycosyltransferase 2-like" evidence="3">
    <location>
        <begin position="3"/>
        <end position="170"/>
    </location>
</feature>
<sequence length="326" mass="38011">MISIIVPIYNSEKTLRRCLLSIKNQTYQNIEVILVNDGSVDNSVEICNEFVREDSRFTLINQKNMGAGGARNTGLKASKGSYIGFVDSDDLIDIRMFDILLKNLLEAKADISIIQLENIYNQENGSYSINKHEERKGKIIYSQFEALKNILDGKTFGTHSVTKLFKKDIFNNKNYPISSFAEDSELMIDIFLEINQVIYESTPLYFYIRNSDSSTEGKFNAEMFNIIKVWTKNEKKIMEKFPDLYENAHSRVCWAYYSVLDLIIKSNVQKEYKEEVKQIVSFLRKNIIFILFKSRLSLNRRIAGLFLLVNLRIYKLLTQLQFKLRR</sequence>
<proteinExistence type="predicted"/>
<reference evidence="4 5" key="1">
    <citation type="submission" date="2017-10" db="EMBL/GenBank/DDBJ databases">
        <title>Draft genomes of the Enterococcus faecium isolated from human feces before and after Helicobacter pylori eradication therapy.</title>
        <authorList>
            <person name="Prianichniikov N.A."/>
            <person name="Glushchenko O.E."/>
            <person name="Malakhova M.V."/>
        </authorList>
    </citation>
    <scope>NUCLEOTIDE SEQUENCE [LARGE SCALE GENOMIC DNA]</scope>
    <source>
        <strain evidence="4 5">Hp_5-7</strain>
    </source>
</reference>
<protein>
    <submittedName>
        <fullName evidence="4">Glycosyltransferase family 2 protein</fullName>
    </submittedName>
</protein>